<gene>
    <name evidence="2" type="ORF">HIJ39_04390</name>
</gene>
<dbReference type="RefSeq" id="WP_169097106.1">
    <property type="nucleotide sequence ID" value="NZ_JABBVZ010000009.1"/>
</dbReference>
<reference evidence="2 3" key="1">
    <citation type="submission" date="2020-04" db="EMBL/GenBank/DDBJ databases">
        <authorList>
            <person name="Zhang R."/>
            <person name="Schippers A."/>
        </authorList>
    </citation>
    <scope>NUCLEOTIDE SEQUENCE [LARGE SCALE GENOMIC DNA]</scope>
    <source>
        <strain evidence="2 3">DSM 109850</strain>
    </source>
</reference>
<dbReference type="Proteomes" id="UP000533476">
    <property type="component" value="Unassembled WGS sequence"/>
</dbReference>
<comment type="caution">
    <text evidence="2">The sequence shown here is derived from an EMBL/GenBank/DDBJ whole genome shotgun (WGS) entry which is preliminary data.</text>
</comment>
<organism evidence="2 3">
    <name type="scientific">Sulfobacillus harzensis</name>
    <dbReference type="NCBI Taxonomy" id="2729629"/>
    <lineage>
        <taxon>Bacteria</taxon>
        <taxon>Bacillati</taxon>
        <taxon>Bacillota</taxon>
        <taxon>Clostridia</taxon>
        <taxon>Eubacteriales</taxon>
        <taxon>Clostridiales Family XVII. Incertae Sedis</taxon>
        <taxon>Sulfobacillus</taxon>
    </lineage>
</organism>
<dbReference type="EMBL" id="JABBVZ010000009">
    <property type="protein sequence ID" value="NMP21593.1"/>
    <property type="molecule type" value="Genomic_DNA"/>
</dbReference>
<dbReference type="PROSITE" id="PS51257">
    <property type="entry name" value="PROKAR_LIPOPROTEIN"/>
    <property type="match status" value="1"/>
</dbReference>
<keyword evidence="3" id="KW-1185">Reference proteome</keyword>
<dbReference type="AlphaFoldDB" id="A0A7Y0L1L0"/>
<sequence length="290" mass="30775">MMKKRALRGILLVMGAVILAGCGSVATVPGGRAAGRHNNSHKVGSHSTALAASTRSAGSPEHRKPASGQVAIADALGIAARTTTVPLWGPQARAIHAPDLRGHHVLSAETMSTRNQYAVSFIATVKPYPVNSPLLKLPPNTGLAQLVGDFSGQRYHSVVAAQGALTNLHPPASAPHRMEITTTIQADEWTQAGLVVWHQDGWLVEMNGLAASSVTQGIYEQIAQKMVHRLSHTALPAKHGIIIVDVAGDGEHTLVSWRLGRLVYRTFSEFLPSTAIGMAASMRPIPALHR</sequence>
<feature type="compositionally biased region" description="Polar residues" evidence="1">
    <location>
        <begin position="45"/>
        <end position="57"/>
    </location>
</feature>
<evidence type="ECO:0000313" key="3">
    <source>
        <dbReference type="Proteomes" id="UP000533476"/>
    </source>
</evidence>
<protein>
    <submittedName>
        <fullName evidence="2">Uncharacterized protein</fullName>
    </submittedName>
</protein>
<feature type="compositionally biased region" description="Basic residues" evidence="1">
    <location>
        <begin position="34"/>
        <end position="44"/>
    </location>
</feature>
<evidence type="ECO:0000313" key="2">
    <source>
        <dbReference type="EMBL" id="NMP21593.1"/>
    </source>
</evidence>
<name>A0A7Y0L1L0_9FIRM</name>
<proteinExistence type="predicted"/>
<accession>A0A7Y0L1L0</accession>
<feature type="region of interest" description="Disordered" evidence="1">
    <location>
        <begin position="33"/>
        <end position="66"/>
    </location>
</feature>
<evidence type="ECO:0000256" key="1">
    <source>
        <dbReference type="SAM" id="MobiDB-lite"/>
    </source>
</evidence>